<evidence type="ECO:0000256" key="1">
    <source>
        <dbReference type="SAM" id="MobiDB-lite"/>
    </source>
</evidence>
<organism evidence="2 3">
    <name type="scientific">Parashewanella curva</name>
    <dbReference type="NCBI Taxonomy" id="2338552"/>
    <lineage>
        <taxon>Bacteria</taxon>
        <taxon>Pseudomonadati</taxon>
        <taxon>Pseudomonadota</taxon>
        <taxon>Gammaproteobacteria</taxon>
        <taxon>Alteromonadales</taxon>
        <taxon>Shewanellaceae</taxon>
        <taxon>Parashewanella</taxon>
    </lineage>
</organism>
<dbReference type="RefSeq" id="WP_121839292.1">
    <property type="nucleotide sequence ID" value="NZ_ML014784.1"/>
</dbReference>
<evidence type="ECO:0000313" key="2">
    <source>
        <dbReference type="EMBL" id="RLV59400.1"/>
    </source>
</evidence>
<sequence length="428" mass="47384">MATSLSAVTGSTSSPSDSAASNPEEKTVTVLINSDSEKTYYLKGVNPINPVHAAASMALIEFFITHGKIPDMHTLKKGRTSVTVDGHKINCIVETFDAEMGTHREMVTFFEGSDMTKPVTLNCLCSATAEGMGHLLLHNQSLVKLKTSSLVPTSFMYEQYEPKKETESGHPVTGLSKRFILTKGMEDNLFETILLQNDLSTPSSQDEKNLCEALISRLDTKTTIKLIMQFADGLQKLLQAGYDLSMISISDLSIDQISATAYLKEWQKLMPVATSSESEASVAVEPFYSVECEKNLLLLLMNIIVCFSGKCAKRLKSDIKKMSSSESHKPISESKLKAAVKSYLKGLYYDWKKTTETSSQTVLDDITVISPCFTPIENMLILVLYMAPNKKRAQPSLSTVVRHLERIKEQWQSQSRLSLNECTQDSGL</sequence>
<comment type="caution">
    <text evidence="2">The sequence shown here is derived from an EMBL/GenBank/DDBJ whole genome shotgun (WGS) entry which is preliminary data.</text>
</comment>
<reference evidence="2 3" key="1">
    <citation type="submission" date="2018-09" db="EMBL/GenBank/DDBJ databases">
        <title>Phylogeny of the Shewanellaceae, and recommendation for two new genera, Pseudoshewanella and Parashewanella.</title>
        <authorList>
            <person name="Wang G."/>
        </authorList>
    </citation>
    <scope>NUCLEOTIDE SEQUENCE [LARGE SCALE GENOMIC DNA]</scope>
    <source>
        <strain evidence="2 3">C51</strain>
    </source>
</reference>
<feature type="region of interest" description="Disordered" evidence="1">
    <location>
        <begin position="1"/>
        <end position="26"/>
    </location>
</feature>
<dbReference type="AlphaFoldDB" id="A0A3L8PVL1"/>
<dbReference type="Proteomes" id="UP000281474">
    <property type="component" value="Unassembled WGS sequence"/>
</dbReference>
<dbReference type="EMBL" id="QZEI01000035">
    <property type="protein sequence ID" value="RLV59400.1"/>
    <property type="molecule type" value="Genomic_DNA"/>
</dbReference>
<proteinExistence type="predicted"/>
<feature type="compositionally biased region" description="Low complexity" evidence="1">
    <location>
        <begin position="1"/>
        <end position="21"/>
    </location>
</feature>
<gene>
    <name evidence="2" type="ORF">D5018_12265</name>
</gene>
<keyword evidence="3" id="KW-1185">Reference proteome</keyword>
<name>A0A3L8PVL1_9GAMM</name>
<protein>
    <submittedName>
        <fullName evidence="2">Uncharacterized protein</fullName>
    </submittedName>
</protein>
<evidence type="ECO:0000313" key="3">
    <source>
        <dbReference type="Proteomes" id="UP000281474"/>
    </source>
</evidence>
<accession>A0A3L8PVL1</accession>